<proteinExistence type="predicted"/>
<evidence type="ECO:0000313" key="2">
    <source>
        <dbReference type="EnsemblPlants" id="OGLUM07G08640.10"/>
    </source>
</evidence>
<reference evidence="2" key="1">
    <citation type="submission" date="2015-04" db="UniProtKB">
        <authorList>
            <consortium name="EnsemblPlants"/>
        </authorList>
    </citation>
    <scope>IDENTIFICATION</scope>
</reference>
<name>A0A0E0AHW4_9ORYZ</name>
<accession>A0A0E0AHW4</accession>
<dbReference type="GO" id="GO:0003676">
    <property type="term" value="F:nucleic acid binding"/>
    <property type="evidence" value="ECO:0007669"/>
    <property type="project" value="InterPro"/>
</dbReference>
<evidence type="ECO:0000313" key="3">
    <source>
        <dbReference type="Proteomes" id="UP000026961"/>
    </source>
</evidence>
<dbReference type="Pfam" id="PF02171">
    <property type="entry name" value="Piwi"/>
    <property type="match status" value="1"/>
</dbReference>
<dbReference type="HOGENOM" id="CLU_004544_6_1_1"/>
<evidence type="ECO:0000259" key="1">
    <source>
        <dbReference type="PROSITE" id="PS50822"/>
    </source>
</evidence>
<dbReference type="PANTHER" id="PTHR22891">
    <property type="entry name" value="EUKARYOTIC TRANSLATION INITIATION FACTOR 2C"/>
    <property type="match status" value="1"/>
</dbReference>
<feature type="domain" description="Piwi" evidence="1">
    <location>
        <begin position="89"/>
        <end position="240"/>
    </location>
</feature>
<dbReference type="Gene3D" id="3.30.420.10">
    <property type="entry name" value="Ribonuclease H-like superfamily/Ribonuclease H"/>
    <property type="match status" value="1"/>
</dbReference>
<dbReference type="Gramene" id="OGLUM07G08640.10">
    <property type="protein sequence ID" value="OGLUM07G08640.10"/>
    <property type="gene ID" value="OGLUM07G08640"/>
</dbReference>
<dbReference type="Proteomes" id="UP000026961">
    <property type="component" value="Chromosome 7"/>
</dbReference>
<organism evidence="2">
    <name type="scientific">Oryza glumipatula</name>
    <dbReference type="NCBI Taxonomy" id="40148"/>
    <lineage>
        <taxon>Eukaryota</taxon>
        <taxon>Viridiplantae</taxon>
        <taxon>Streptophyta</taxon>
        <taxon>Embryophyta</taxon>
        <taxon>Tracheophyta</taxon>
        <taxon>Spermatophyta</taxon>
        <taxon>Magnoliopsida</taxon>
        <taxon>Liliopsida</taxon>
        <taxon>Poales</taxon>
        <taxon>Poaceae</taxon>
        <taxon>BOP clade</taxon>
        <taxon>Oryzoideae</taxon>
        <taxon>Oryzeae</taxon>
        <taxon>Oryzinae</taxon>
        <taxon>Oryza</taxon>
    </lineage>
</organism>
<dbReference type="InterPro" id="IPR012337">
    <property type="entry name" value="RNaseH-like_sf"/>
</dbReference>
<dbReference type="AlphaFoldDB" id="A0A0E0AHW4"/>
<sequence length="279" mass="30297">MQLRREWSGHAAAVAIVHDLNPTGTRRKSGWRCRGSWLASRSSLMLIAAQHLPFVARRGKATSDGYGGGRGLMGEDGVTEQVGAGGGEDGVSESQFSQVLNVELNQIIKVMLNFAMQAYQYMDQGPIPKFTVIIAQKNHHTKLFQENAPDNVPPGTVVDSGIVHPRQYDFYMCAHAGPIGTSRPTHYHVLHDEIGFLPDDVQKLVLSLSYVYQRSTTAISVVAPICYAHLAAAQMGQFMKFEEFAETSSGSGGVPSSSGAVVPELPRLHADVCSSMFFC</sequence>
<reference evidence="2" key="2">
    <citation type="submission" date="2018-05" db="EMBL/GenBank/DDBJ databases">
        <title>OgluRS3 (Oryza glumaepatula Reference Sequence Version 3).</title>
        <authorList>
            <person name="Zhang J."/>
            <person name="Kudrna D."/>
            <person name="Lee S."/>
            <person name="Talag J."/>
            <person name="Welchert J."/>
            <person name="Wing R.A."/>
        </authorList>
    </citation>
    <scope>NUCLEOTIDE SEQUENCE [LARGE SCALE GENOMIC DNA]</scope>
</reference>
<dbReference type="InterPro" id="IPR003165">
    <property type="entry name" value="Piwi"/>
</dbReference>
<keyword evidence="3" id="KW-1185">Reference proteome</keyword>
<dbReference type="InterPro" id="IPR036397">
    <property type="entry name" value="RNaseH_sf"/>
</dbReference>
<dbReference type="SUPFAM" id="SSF53098">
    <property type="entry name" value="Ribonuclease H-like"/>
    <property type="match status" value="1"/>
</dbReference>
<dbReference type="EnsemblPlants" id="OGLUM07G08640.10">
    <property type="protein sequence ID" value="OGLUM07G08640.10"/>
    <property type="gene ID" value="OGLUM07G08640"/>
</dbReference>
<protein>
    <recommendedName>
        <fullName evidence="1">Piwi domain-containing protein</fullName>
    </recommendedName>
</protein>
<dbReference type="PROSITE" id="PS50822">
    <property type="entry name" value="PIWI"/>
    <property type="match status" value="1"/>
</dbReference>
<dbReference type="SMART" id="SM00950">
    <property type="entry name" value="Piwi"/>
    <property type="match status" value="1"/>
</dbReference>